<reference evidence="3" key="3">
    <citation type="submission" date="2011-03" db="EMBL/GenBank/DDBJ databases">
        <title>Annotation of Magnaporthe poae ATCC 64411.</title>
        <authorList>
            <person name="Ma L.-J."/>
            <person name="Dead R."/>
            <person name="Young S.K."/>
            <person name="Zeng Q."/>
            <person name="Gargeya S."/>
            <person name="Fitzgerald M."/>
            <person name="Haas B."/>
            <person name="Abouelleil A."/>
            <person name="Alvarado L."/>
            <person name="Arachchi H.M."/>
            <person name="Berlin A."/>
            <person name="Brown A."/>
            <person name="Chapman S.B."/>
            <person name="Chen Z."/>
            <person name="Dunbar C."/>
            <person name="Freedman E."/>
            <person name="Gearin G."/>
            <person name="Gellesch M."/>
            <person name="Goldberg J."/>
            <person name="Griggs A."/>
            <person name="Gujja S."/>
            <person name="Heiman D."/>
            <person name="Howarth C."/>
            <person name="Larson L."/>
            <person name="Lui A."/>
            <person name="MacDonald P.J.P."/>
            <person name="Mehta T."/>
            <person name="Montmayeur A."/>
            <person name="Murphy C."/>
            <person name="Neiman D."/>
            <person name="Pearson M."/>
            <person name="Priest M."/>
            <person name="Roberts A."/>
            <person name="Saif S."/>
            <person name="Shea T."/>
            <person name="Shenoy N."/>
            <person name="Sisk P."/>
            <person name="Stolte C."/>
            <person name="Sykes S."/>
            <person name="Yandava C."/>
            <person name="Wortman J."/>
            <person name="Nusbaum C."/>
            <person name="Birren B."/>
        </authorList>
    </citation>
    <scope>NUCLEOTIDE SEQUENCE</scope>
    <source>
        <strain evidence="3">ATCC 64411</strain>
    </source>
</reference>
<accession>A0A0C4ED64</accession>
<feature type="region of interest" description="Disordered" evidence="1">
    <location>
        <begin position="25"/>
        <end position="120"/>
    </location>
</feature>
<evidence type="ECO:0000256" key="2">
    <source>
        <dbReference type="SAM" id="SignalP"/>
    </source>
</evidence>
<proteinExistence type="predicted"/>
<name>A0A0C4ED64_MAGP6</name>
<gene>
    <name evidence="3" type="ORF">MAPG_10657</name>
</gene>
<dbReference type="AlphaFoldDB" id="A0A0C4ED64"/>
<evidence type="ECO:0000256" key="1">
    <source>
        <dbReference type="SAM" id="MobiDB-lite"/>
    </source>
</evidence>
<keyword evidence="5" id="KW-1185">Reference proteome</keyword>
<reference evidence="5" key="2">
    <citation type="submission" date="2010-05" db="EMBL/GenBank/DDBJ databases">
        <title>The genome sequence of Magnaporthe poae strain ATCC 64411.</title>
        <authorList>
            <person name="Ma L.-J."/>
            <person name="Dead R."/>
            <person name="Young S."/>
            <person name="Zeng Q."/>
            <person name="Koehrsen M."/>
            <person name="Alvarado L."/>
            <person name="Berlin A."/>
            <person name="Chapman S.B."/>
            <person name="Chen Z."/>
            <person name="Freedman E."/>
            <person name="Gellesch M."/>
            <person name="Goldberg J."/>
            <person name="Griggs A."/>
            <person name="Gujja S."/>
            <person name="Heilman E.R."/>
            <person name="Heiman D."/>
            <person name="Hepburn T."/>
            <person name="Howarth C."/>
            <person name="Jen D."/>
            <person name="Larson L."/>
            <person name="Mehta T."/>
            <person name="Neiman D."/>
            <person name="Pearson M."/>
            <person name="Roberts A."/>
            <person name="Saif S."/>
            <person name="Shea T."/>
            <person name="Shenoy N."/>
            <person name="Sisk P."/>
            <person name="Stolte C."/>
            <person name="Sykes S."/>
            <person name="Walk T."/>
            <person name="White J."/>
            <person name="Yandava C."/>
            <person name="Haas B."/>
            <person name="Nusbaum C."/>
            <person name="Birren B."/>
        </authorList>
    </citation>
    <scope>NUCLEOTIDE SEQUENCE [LARGE SCALE GENOMIC DNA]</scope>
    <source>
        <strain evidence="5">ATCC 64411 / 73-15</strain>
    </source>
</reference>
<dbReference type="EMBL" id="GL876975">
    <property type="protein sequence ID" value="KLU90806.1"/>
    <property type="molecule type" value="Genomic_DNA"/>
</dbReference>
<dbReference type="EMBL" id="ADBL01002382">
    <property type="status" value="NOT_ANNOTATED_CDS"/>
    <property type="molecule type" value="Genomic_DNA"/>
</dbReference>
<evidence type="ECO:0000313" key="4">
    <source>
        <dbReference type="EnsemblFungi" id="MAPG_10657T0"/>
    </source>
</evidence>
<reference evidence="3" key="1">
    <citation type="submission" date="2010-05" db="EMBL/GenBank/DDBJ databases">
        <title>The Genome Sequence of Magnaporthe poae strain ATCC 64411.</title>
        <authorList>
            <consortium name="The Broad Institute Genome Sequencing Platform"/>
            <consortium name="Broad Institute Genome Sequencing Center for Infectious Disease"/>
            <person name="Ma L.-J."/>
            <person name="Dead R."/>
            <person name="Young S."/>
            <person name="Zeng Q."/>
            <person name="Koehrsen M."/>
            <person name="Alvarado L."/>
            <person name="Berlin A."/>
            <person name="Chapman S.B."/>
            <person name="Chen Z."/>
            <person name="Freedman E."/>
            <person name="Gellesch M."/>
            <person name="Goldberg J."/>
            <person name="Griggs A."/>
            <person name="Gujja S."/>
            <person name="Heilman E.R."/>
            <person name="Heiman D."/>
            <person name="Hepburn T."/>
            <person name="Howarth C."/>
            <person name="Jen D."/>
            <person name="Larson L."/>
            <person name="Mehta T."/>
            <person name="Neiman D."/>
            <person name="Pearson M."/>
            <person name="Roberts A."/>
            <person name="Saif S."/>
            <person name="Shea T."/>
            <person name="Shenoy N."/>
            <person name="Sisk P."/>
            <person name="Stolte C."/>
            <person name="Sykes S."/>
            <person name="Walk T."/>
            <person name="White J."/>
            <person name="Yandava C."/>
            <person name="Haas B."/>
            <person name="Nusbaum C."/>
            <person name="Birren B."/>
        </authorList>
    </citation>
    <scope>NUCLEOTIDE SEQUENCE</scope>
    <source>
        <strain evidence="3">ATCC 64411</strain>
    </source>
</reference>
<evidence type="ECO:0000313" key="5">
    <source>
        <dbReference type="Proteomes" id="UP000011715"/>
    </source>
</evidence>
<protein>
    <submittedName>
        <fullName evidence="3 4">Uncharacterized protein</fullName>
    </submittedName>
</protein>
<sequence length="120" mass="12805">MQVFKVALIALTAIGAIAAPAHDFEAGGVNKRSGGMGGPLGPRPAQYNRPGFRTNLVTVHESKKEGTPTLHGIGRSTGGRWGSDELNKPKKSHVSQYPTSGTINKPSRPELKAKQKGHRR</sequence>
<feature type="compositionally biased region" description="Polar residues" evidence="1">
    <location>
        <begin position="94"/>
        <end position="105"/>
    </location>
</feature>
<organism evidence="4 5">
    <name type="scientific">Magnaporthiopsis poae (strain ATCC 64411 / 73-15)</name>
    <name type="common">Kentucky bluegrass fungus</name>
    <name type="synonym">Magnaporthe poae</name>
    <dbReference type="NCBI Taxonomy" id="644358"/>
    <lineage>
        <taxon>Eukaryota</taxon>
        <taxon>Fungi</taxon>
        <taxon>Dikarya</taxon>
        <taxon>Ascomycota</taxon>
        <taxon>Pezizomycotina</taxon>
        <taxon>Sordariomycetes</taxon>
        <taxon>Sordariomycetidae</taxon>
        <taxon>Magnaporthales</taxon>
        <taxon>Magnaporthaceae</taxon>
        <taxon>Magnaporthiopsis</taxon>
    </lineage>
</organism>
<evidence type="ECO:0000313" key="3">
    <source>
        <dbReference type="EMBL" id="KLU90806.1"/>
    </source>
</evidence>
<feature type="signal peptide" evidence="2">
    <location>
        <begin position="1"/>
        <end position="18"/>
    </location>
</feature>
<feature type="chain" id="PRO_5009385964" evidence="2">
    <location>
        <begin position="19"/>
        <end position="120"/>
    </location>
</feature>
<dbReference type="EnsemblFungi" id="MAPG_10657T0">
    <property type="protein sequence ID" value="MAPG_10657T0"/>
    <property type="gene ID" value="MAPG_10657"/>
</dbReference>
<keyword evidence="2" id="KW-0732">Signal</keyword>
<dbReference type="Proteomes" id="UP000011715">
    <property type="component" value="Unassembled WGS sequence"/>
</dbReference>
<reference evidence="4" key="5">
    <citation type="submission" date="2015-06" db="UniProtKB">
        <authorList>
            <consortium name="EnsemblFungi"/>
        </authorList>
    </citation>
    <scope>IDENTIFICATION</scope>
    <source>
        <strain evidence="4">ATCC 64411</strain>
    </source>
</reference>
<reference evidence="4" key="4">
    <citation type="journal article" date="2015" name="G3 (Bethesda)">
        <title>Genome sequences of three phytopathogenic species of the Magnaporthaceae family of fungi.</title>
        <authorList>
            <person name="Okagaki L.H."/>
            <person name="Nunes C.C."/>
            <person name="Sailsbery J."/>
            <person name="Clay B."/>
            <person name="Brown D."/>
            <person name="John T."/>
            <person name="Oh Y."/>
            <person name="Young N."/>
            <person name="Fitzgerald M."/>
            <person name="Haas B.J."/>
            <person name="Zeng Q."/>
            <person name="Young S."/>
            <person name="Adiconis X."/>
            <person name="Fan L."/>
            <person name="Levin J.Z."/>
            <person name="Mitchell T.K."/>
            <person name="Okubara P.A."/>
            <person name="Farman M.L."/>
            <person name="Kohn L.M."/>
            <person name="Birren B."/>
            <person name="Ma L.-J."/>
            <person name="Dean R.A."/>
        </authorList>
    </citation>
    <scope>NUCLEOTIDE SEQUENCE</scope>
    <source>
        <strain evidence="4">ATCC 64411 / 73-15</strain>
    </source>
</reference>
<dbReference type="VEuPathDB" id="FungiDB:MAPG_10657"/>